<evidence type="ECO:0000256" key="1">
    <source>
        <dbReference type="ARBA" id="ARBA00004156"/>
    </source>
</evidence>
<dbReference type="EMBL" id="DF974331">
    <property type="protein sequence ID" value="GAU47618.1"/>
    <property type="molecule type" value="Genomic_DNA"/>
</dbReference>
<evidence type="ECO:0000313" key="8">
    <source>
        <dbReference type="EMBL" id="GAU47618.1"/>
    </source>
</evidence>
<dbReference type="GO" id="GO:0005198">
    <property type="term" value="F:structural molecule activity"/>
    <property type="evidence" value="ECO:0007669"/>
    <property type="project" value="InterPro"/>
</dbReference>
<evidence type="ECO:0000256" key="6">
    <source>
        <dbReference type="SAM" id="Coils"/>
    </source>
</evidence>
<keyword evidence="9" id="KW-1185">Reference proteome</keyword>
<dbReference type="PROSITE" id="PS00678">
    <property type="entry name" value="WD_REPEATS_1"/>
    <property type="match status" value="1"/>
</dbReference>
<dbReference type="PROSITE" id="PS50082">
    <property type="entry name" value="WD_REPEATS_2"/>
    <property type="match status" value="5"/>
</dbReference>
<keyword evidence="6" id="KW-0175">Coiled coil</keyword>
<dbReference type="FunFam" id="2.130.10.10:FF:000010">
    <property type="entry name" value="Coatomer subunit alpha"/>
    <property type="match status" value="1"/>
</dbReference>
<dbReference type="PRINTS" id="PR00320">
    <property type="entry name" value="GPROTEINBRPT"/>
</dbReference>
<dbReference type="CDD" id="cd00200">
    <property type="entry name" value="WD40"/>
    <property type="match status" value="1"/>
</dbReference>
<dbReference type="PANTHER" id="PTHR19876:SF1">
    <property type="entry name" value="COATOMER SUBUNIT ALPHA"/>
    <property type="match status" value="1"/>
</dbReference>
<organism evidence="8 9">
    <name type="scientific">Trifolium subterraneum</name>
    <name type="common">Subterranean clover</name>
    <dbReference type="NCBI Taxonomy" id="3900"/>
    <lineage>
        <taxon>Eukaryota</taxon>
        <taxon>Viridiplantae</taxon>
        <taxon>Streptophyta</taxon>
        <taxon>Embryophyta</taxon>
        <taxon>Tracheophyta</taxon>
        <taxon>Spermatophyta</taxon>
        <taxon>Magnoliopsida</taxon>
        <taxon>eudicotyledons</taxon>
        <taxon>Gunneridae</taxon>
        <taxon>Pentapetalae</taxon>
        <taxon>rosids</taxon>
        <taxon>fabids</taxon>
        <taxon>Fabales</taxon>
        <taxon>Fabaceae</taxon>
        <taxon>Papilionoideae</taxon>
        <taxon>50 kb inversion clade</taxon>
        <taxon>NPAAA clade</taxon>
        <taxon>Hologalegina</taxon>
        <taxon>IRL clade</taxon>
        <taxon>Trifolieae</taxon>
        <taxon>Trifolium</taxon>
    </lineage>
</organism>
<dbReference type="InterPro" id="IPR001680">
    <property type="entry name" value="WD40_rpt"/>
</dbReference>
<feature type="coiled-coil region" evidence="6">
    <location>
        <begin position="580"/>
        <end position="607"/>
    </location>
</feature>
<protein>
    <recommendedName>
        <fullName evidence="7">Coatomer alpha subunit C-terminal domain-containing protein</fullName>
    </recommendedName>
</protein>
<feature type="repeat" description="WD" evidence="5">
    <location>
        <begin position="131"/>
        <end position="164"/>
    </location>
</feature>
<accession>A0A2Z6NTQ7</accession>
<feature type="repeat" description="WD" evidence="5">
    <location>
        <begin position="89"/>
        <end position="130"/>
    </location>
</feature>
<keyword evidence="3" id="KW-0677">Repeat</keyword>
<gene>
    <name evidence="8" type="ORF">TSUD_90230</name>
</gene>
<evidence type="ECO:0000256" key="5">
    <source>
        <dbReference type="PROSITE-ProRule" id="PRU00221"/>
    </source>
</evidence>
<dbReference type="PANTHER" id="PTHR19876">
    <property type="entry name" value="COATOMER"/>
    <property type="match status" value="1"/>
</dbReference>
<evidence type="ECO:0000256" key="3">
    <source>
        <dbReference type="ARBA" id="ARBA00022737"/>
    </source>
</evidence>
<dbReference type="InterPro" id="IPR020472">
    <property type="entry name" value="WD40_PAC1"/>
</dbReference>
<feature type="repeat" description="WD" evidence="5">
    <location>
        <begin position="244"/>
        <end position="285"/>
    </location>
</feature>
<dbReference type="GO" id="GO:0006891">
    <property type="term" value="P:intra-Golgi vesicle-mediated transport"/>
    <property type="evidence" value="ECO:0007669"/>
    <property type="project" value="TreeGrafter"/>
</dbReference>
<dbReference type="GO" id="GO:0006886">
    <property type="term" value="P:intracellular protein transport"/>
    <property type="evidence" value="ECO:0007669"/>
    <property type="project" value="InterPro"/>
</dbReference>
<evidence type="ECO:0000259" key="7">
    <source>
        <dbReference type="Pfam" id="PF06957"/>
    </source>
</evidence>
<feature type="domain" description="Coatomer alpha subunit C-terminal" evidence="7">
    <location>
        <begin position="518"/>
        <end position="673"/>
    </location>
</feature>
<sequence length="673" mass="76342">MLTKFETKSNRVKGLSFHSKRPWILASLHSGVIQLWDYRMGTLIDRFDEHDGPVRGVHFHNSQPLFVSGGDDYKIKVWNYKMHRCLFTLLGHLDYIRTVQFHHENPWIVSASDDQTIRIWNWQSRTCISVLTGHNHYVMCASFHPKEDIVVSASLDQTVRVWDIGSLKRKAGPPSDDILRLSQMNTDLFGGVDAVVKYVLEGHDRGVNWAAFHPTLPLIVSGADDRQVKLWRMNDTKAWEVDTLRGHMNNVSCVMFHAKQDIIVSNSEDKSIRVWDATKRTGIQTFRREHDRFWILSTHPEMNLLAAGHDSGMIVFKLERERPAFAVSADSLFYTKDRFLRFYEFSTQRETQVLTIRRPGSLSLNQSPKTLSYSPAESAILLCSDVDGGSYELYCIPKDSTIKDSFGRGDMQEPKKGLGGSAVFVGRNKFAVLEKSSNQVLFKNLKNELGKKIVLPIATDAIFYAGPNSLLCRSEDRVFIFDHQQRIVDGDLQTPFIKYVVWSNDMGSVALLSKHAIMELKRREIKDNPARQQELAAYFTHCNLQTPHLRLALLNAMTVCYKAKNLATAANFARRLLETNPSIENQAKTARQVLAAAERNMTDATELNYDFRNPFVICGATYVPIYRGQKDVSCPYCTSRFVPTQEGQLCTVCELSVVGADASGLLCSPSQIR</sequence>
<name>A0A2Z6NTQ7_TRISU</name>
<dbReference type="InterPro" id="IPR050844">
    <property type="entry name" value="Coatomer_complex_subunit"/>
</dbReference>
<dbReference type="Pfam" id="PF00400">
    <property type="entry name" value="WD40"/>
    <property type="match status" value="5"/>
</dbReference>
<dbReference type="InterPro" id="IPR036322">
    <property type="entry name" value="WD40_repeat_dom_sf"/>
</dbReference>
<dbReference type="GO" id="GO:0030126">
    <property type="term" value="C:COPI vesicle coat"/>
    <property type="evidence" value="ECO:0007669"/>
    <property type="project" value="InterPro"/>
</dbReference>
<comment type="subcellular location">
    <subcellularLocation>
        <location evidence="1">Cytoplasmic vesicle membrane</location>
    </subcellularLocation>
</comment>
<dbReference type="Proteomes" id="UP000242715">
    <property type="component" value="Unassembled WGS sequence"/>
</dbReference>
<evidence type="ECO:0000256" key="4">
    <source>
        <dbReference type="ARBA" id="ARBA00023329"/>
    </source>
</evidence>
<dbReference type="InterPro" id="IPR010714">
    <property type="entry name" value="Coatomer_asu_C"/>
</dbReference>
<dbReference type="InterPro" id="IPR015943">
    <property type="entry name" value="WD40/YVTN_repeat-like_dom_sf"/>
</dbReference>
<dbReference type="GO" id="GO:0000139">
    <property type="term" value="C:Golgi membrane"/>
    <property type="evidence" value="ECO:0007669"/>
    <property type="project" value="UniProtKB-SubCell"/>
</dbReference>
<dbReference type="SUPFAM" id="SSF50978">
    <property type="entry name" value="WD40 repeat-like"/>
    <property type="match status" value="1"/>
</dbReference>
<dbReference type="AlphaFoldDB" id="A0A2Z6NTQ7"/>
<dbReference type="GO" id="GO:0006890">
    <property type="term" value="P:retrograde vesicle-mediated transport, Golgi to endoplasmic reticulum"/>
    <property type="evidence" value="ECO:0007669"/>
    <property type="project" value="TreeGrafter"/>
</dbReference>
<dbReference type="OrthoDB" id="10261470at2759"/>
<dbReference type="Pfam" id="PF06957">
    <property type="entry name" value="COPI_C"/>
    <property type="match status" value="1"/>
</dbReference>
<keyword evidence="2 5" id="KW-0853">WD repeat</keyword>
<dbReference type="GO" id="GO:0006888">
    <property type="term" value="P:endoplasmic reticulum to Golgi vesicle-mediated transport"/>
    <property type="evidence" value="ECO:0007669"/>
    <property type="project" value="TreeGrafter"/>
</dbReference>
<feature type="repeat" description="WD" evidence="5">
    <location>
        <begin position="47"/>
        <end position="88"/>
    </location>
</feature>
<dbReference type="Gene3D" id="2.130.10.10">
    <property type="entry name" value="YVTN repeat-like/Quinoprotein amine dehydrogenase"/>
    <property type="match status" value="1"/>
</dbReference>
<reference evidence="9" key="1">
    <citation type="journal article" date="2017" name="Front. Plant Sci.">
        <title>Climate Clever Clovers: New Paradigm to Reduce the Environmental Footprint of Ruminants by Breeding Low Methanogenic Forages Utilizing Haplotype Variation.</title>
        <authorList>
            <person name="Kaur P."/>
            <person name="Appels R."/>
            <person name="Bayer P.E."/>
            <person name="Keeble-Gagnere G."/>
            <person name="Wang J."/>
            <person name="Hirakawa H."/>
            <person name="Shirasawa K."/>
            <person name="Vercoe P."/>
            <person name="Stefanova K."/>
            <person name="Durmic Z."/>
            <person name="Nichols P."/>
            <person name="Revell C."/>
            <person name="Isobe S.N."/>
            <person name="Edwards D."/>
            <person name="Erskine W."/>
        </authorList>
    </citation>
    <scope>NUCLEOTIDE SEQUENCE [LARGE SCALE GENOMIC DNA]</scope>
    <source>
        <strain evidence="9">cv. Daliak</strain>
    </source>
</reference>
<dbReference type="SMART" id="SM00320">
    <property type="entry name" value="WD40"/>
    <property type="match status" value="7"/>
</dbReference>
<evidence type="ECO:0000256" key="2">
    <source>
        <dbReference type="ARBA" id="ARBA00022574"/>
    </source>
</evidence>
<dbReference type="InterPro" id="IPR019775">
    <property type="entry name" value="WD40_repeat_CS"/>
</dbReference>
<proteinExistence type="predicted"/>
<evidence type="ECO:0000313" key="9">
    <source>
        <dbReference type="Proteomes" id="UP000242715"/>
    </source>
</evidence>
<dbReference type="PROSITE" id="PS50294">
    <property type="entry name" value="WD_REPEATS_REGION"/>
    <property type="match status" value="5"/>
</dbReference>
<keyword evidence="4" id="KW-0968">Cytoplasmic vesicle</keyword>
<feature type="repeat" description="WD" evidence="5">
    <location>
        <begin position="200"/>
        <end position="241"/>
    </location>
</feature>